<dbReference type="Proteomes" id="UP000379076">
    <property type="component" value="Unassembled WGS sequence"/>
</dbReference>
<dbReference type="Pfam" id="PF00746">
    <property type="entry name" value="Gram_pos_anchor"/>
    <property type="match status" value="1"/>
</dbReference>
<dbReference type="SUPFAM" id="SSF117074">
    <property type="entry name" value="Hypothetical protein PA1324"/>
    <property type="match status" value="1"/>
</dbReference>
<evidence type="ECO:0000313" key="13">
    <source>
        <dbReference type="EMBL" id="EAH4241749.1"/>
    </source>
</evidence>
<dbReference type="PANTHER" id="PTHR36108:SF13">
    <property type="entry name" value="COLOSSIN-B-RELATED"/>
    <property type="match status" value="1"/>
</dbReference>
<feature type="domain" description="Gram-positive cocci surface proteins LPxTG" evidence="8">
    <location>
        <begin position="532"/>
        <end position="562"/>
    </location>
</feature>
<reference evidence="11 17" key="3">
    <citation type="submission" date="2018-06" db="EMBL/GenBank/DDBJ databases">
        <authorList>
            <consortium name="PulseNet: The National Subtyping Network for Foodborne Disease Surveillance"/>
            <person name="Tarr C.L."/>
            <person name="Trees E."/>
            <person name="Katz L.S."/>
            <person name="Carleton-Romer H.A."/>
            <person name="Stroika S."/>
            <person name="Kucerova Z."/>
            <person name="Roache K.F."/>
            <person name="Sabol A.L."/>
            <person name="Besser J."/>
            <person name="Gerner-Smidt P."/>
        </authorList>
    </citation>
    <scope>NUCLEOTIDE SEQUENCE [LARGE SCALE GENOMIC DNA]</scope>
    <source>
        <strain evidence="11 17">PNUSAL002180</strain>
        <strain evidence="14 20">PNUSAL005692</strain>
    </source>
</reference>
<dbReference type="Proteomes" id="UP000527632">
    <property type="component" value="Unassembled WGS sequence"/>
</dbReference>
<name>A0A0B8R184_LISMN</name>
<evidence type="ECO:0000313" key="19">
    <source>
        <dbReference type="Proteomes" id="UP000393182"/>
    </source>
</evidence>
<reference evidence="18 22" key="2">
    <citation type="submission" date="2018-06" db="EMBL/GenBank/DDBJ databases">
        <authorList>
            <consortium name="GenomeTrakr: Next Generation Sequencing Network for Food Pathogen Tracability"/>
        </authorList>
    </citation>
    <scope>NUCLEOTIDE SEQUENCE [LARGE SCALE GENOMIC DNA]</scope>
    <source>
        <strain evidence="12 22">CFSAN063727</strain>
        <strain evidence="9 18">FDA00006494</strain>
        <strain evidence="13 21">LS1344</strain>
    </source>
</reference>
<dbReference type="Proteomes" id="UP000489121">
    <property type="component" value="Unassembled WGS sequence"/>
</dbReference>
<comment type="similarity">
    <text evidence="2">Belongs to the serine-aspartate repeat-containing protein (SDr) family.</text>
</comment>
<dbReference type="AlphaFoldDB" id="A0A0B8R184"/>
<keyword evidence="4" id="KW-0964">Secreted</keyword>
<evidence type="ECO:0000313" key="11">
    <source>
        <dbReference type="EMBL" id="EAG0867307.1"/>
    </source>
</evidence>
<keyword evidence="7" id="KW-0472">Membrane</keyword>
<organism evidence="11 17">
    <name type="scientific">Listeria monocytogenes</name>
    <dbReference type="NCBI Taxonomy" id="1639"/>
    <lineage>
        <taxon>Bacteria</taxon>
        <taxon>Bacillati</taxon>
        <taxon>Bacillota</taxon>
        <taxon>Bacilli</taxon>
        <taxon>Bacillales</taxon>
        <taxon>Listeriaceae</taxon>
        <taxon>Listeria</taxon>
    </lineage>
</organism>
<keyword evidence="7" id="KW-0812">Transmembrane</keyword>
<evidence type="ECO:0000313" key="9">
    <source>
        <dbReference type="EMBL" id="EAE1338116.1"/>
    </source>
</evidence>
<evidence type="ECO:0000313" key="17">
    <source>
        <dbReference type="Proteomes" id="UP000358545"/>
    </source>
</evidence>
<evidence type="ECO:0000313" key="21">
    <source>
        <dbReference type="Proteomes" id="UP000527632"/>
    </source>
</evidence>
<accession>A0A0B8R184</accession>
<comment type="caution">
    <text evidence="11">The sequence shown here is derived from an EMBL/GenBank/DDBJ whole genome shotgun (WGS) entry which is preliminary data.</text>
</comment>
<dbReference type="Proteomes" id="UP000358545">
    <property type="component" value="Unassembled WGS sequence"/>
</dbReference>
<reference evidence="10 19" key="4">
    <citation type="submission" date="2019-03" db="EMBL/GenBank/DDBJ databases">
        <authorList>
            <person name="Ashton P.M."/>
            <person name="Dallman T."/>
            <person name="Nair S."/>
            <person name="De Pinna E."/>
            <person name="Peters T."/>
            <person name="Grant K."/>
        </authorList>
    </citation>
    <scope>NUCLEOTIDE SEQUENCE [LARGE SCALE GENOMIC DNA]</scope>
    <source>
        <strain evidence="10">RL15000286</strain>
    </source>
</reference>
<dbReference type="InterPro" id="IPR019931">
    <property type="entry name" value="LPXTG_anchor"/>
</dbReference>
<keyword evidence="5" id="KW-0732">Signal</keyword>
<keyword evidence="3" id="KW-0134">Cell wall</keyword>
<dbReference type="Pfam" id="PF17802">
    <property type="entry name" value="SpaA"/>
    <property type="match status" value="2"/>
</dbReference>
<dbReference type="Proteomes" id="UP000393182">
    <property type="component" value="Unassembled WGS sequence"/>
</dbReference>
<keyword evidence="7" id="KW-1133">Transmembrane helix</keyword>
<dbReference type="InterPro" id="IPR041033">
    <property type="entry name" value="SpaA_PFL_dom_1"/>
</dbReference>
<evidence type="ECO:0000313" key="10">
    <source>
        <dbReference type="EMBL" id="EAE4942185.1"/>
    </source>
</evidence>
<evidence type="ECO:0000313" key="22">
    <source>
        <dbReference type="Proteomes" id="UP000528151"/>
    </source>
</evidence>
<dbReference type="EMBL" id="AABGUK010000002">
    <property type="protein sequence ID" value="EAH4241749.1"/>
    <property type="molecule type" value="Genomic_DNA"/>
</dbReference>
<evidence type="ECO:0000313" key="18">
    <source>
        <dbReference type="Proteomes" id="UP000379076"/>
    </source>
</evidence>
<evidence type="ECO:0000313" key="14">
    <source>
        <dbReference type="EMBL" id="ECY9781808.1"/>
    </source>
</evidence>
<evidence type="ECO:0000313" key="20">
    <source>
        <dbReference type="Proteomes" id="UP000489121"/>
    </source>
</evidence>
<proteinExistence type="inferred from homology"/>
<evidence type="ECO:0000313" key="15">
    <source>
        <dbReference type="EMBL" id="HAC1755963.1"/>
    </source>
</evidence>
<evidence type="ECO:0000256" key="6">
    <source>
        <dbReference type="ARBA" id="ARBA00023088"/>
    </source>
</evidence>
<dbReference type="EMBL" id="AAAQQZ010000002">
    <property type="protein sequence ID" value="EAE1338116.1"/>
    <property type="molecule type" value="Genomic_DNA"/>
</dbReference>
<reference evidence="16" key="5">
    <citation type="submission" date="2020-05" db="EMBL/GenBank/DDBJ databases">
        <authorList>
            <consortium name="NCBI Pathogen Detection Project"/>
        </authorList>
    </citation>
    <scope>NUCLEOTIDE SEQUENCE</scope>
    <source>
        <strain evidence="16">2017-325981-023-01</strain>
        <strain evidence="15">DMG1500109</strain>
    </source>
</reference>
<evidence type="ECO:0000256" key="5">
    <source>
        <dbReference type="ARBA" id="ARBA00022729"/>
    </source>
</evidence>
<evidence type="ECO:0000313" key="24">
    <source>
        <dbReference type="Proteomes" id="UP000843775"/>
    </source>
</evidence>
<reference evidence="23 24" key="1">
    <citation type="journal article" date="2018" name="Genome Biol.">
        <title>SKESA: strategic k-mer extension for scrupulous assemblies.</title>
        <authorList>
            <person name="Souvorov A."/>
            <person name="Agarwala R."/>
            <person name="Lipman D.J."/>
        </authorList>
    </citation>
    <scope>NUCLEOTIDE SEQUENCE [LARGE SCALE GENOMIC DNA]</scope>
    <source>
        <strain evidence="16">2017-325981-023-01</strain>
        <strain evidence="15 24">DMG1500109</strain>
    </source>
</reference>
<dbReference type="Proteomes" id="UP000843503">
    <property type="component" value="Unassembled WGS sequence"/>
</dbReference>
<evidence type="ECO:0000256" key="7">
    <source>
        <dbReference type="SAM" id="Phobius"/>
    </source>
</evidence>
<evidence type="ECO:0000313" key="12">
    <source>
        <dbReference type="EMBL" id="EAG4461797.1"/>
    </source>
</evidence>
<dbReference type="EMBL" id="AABBZO010000005">
    <property type="protein sequence ID" value="EAG4461797.1"/>
    <property type="molecule type" value="Genomic_DNA"/>
</dbReference>
<dbReference type="InterPro" id="IPR013783">
    <property type="entry name" value="Ig-like_fold"/>
</dbReference>
<evidence type="ECO:0000256" key="4">
    <source>
        <dbReference type="ARBA" id="ARBA00022525"/>
    </source>
</evidence>
<keyword evidence="6" id="KW-0572">Peptidoglycan-anchor</keyword>
<dbReference type="InterPro" id="IPR033764">
    <property type="entry name" value="Sdr_B"/>
</dbReference>
<evidence type="ECO:0000259" key="8">
    <source>
        <dbReference type="PROSITE" id="PS50847"/>
    </source>
</evidence>
<feature type="transmembrane region" description="Helical" evidence="7">
    <location>
        <begin position="542"/>
        <end position="559"/>
    </location>
</feature>
<dbReference type="EMBL" id="DAAJZA010000011">
    <property type="protein sequence ID" value="HAC1755963.1"/>
    <property type="molecule type" value="Genomic_DNA"/>
</dbReference>
<dbReference type="Proteomes" id="UP000843775">
    <property type="component" value="Unassembled WGS sequence"/>
</dbReference>
<dbReference type="NCBIfam" id="TIGR01167">
    <property type="entry name" value="LPXTG_anchor"/>
    <property type="match status" value="1"/>
</dbReference>
<dbReference type="EMBL" id="DABJAN010000002">
    <property type="protein sequence ID" value="HAJ9592940.1"/>
    <property type="molecule type" value="Genomic_DNA"/>
</dbReference>
<dbReference type="EMBL" id="AALGDA010000004">
    <property type="protein sequence ID" value="ECY9781808.1"/>
    <property type="molecule type" value="Genomic_DNA"/>
</dbReference>
<comment type="subcellular location">
    <subcellularLocation>
        <location evidence="1">Secreted</location>
        <location evidence="1">Cell wall</location>
        <topology evidence="1">Peptidoglycan-anchor</topology>
    </subcellularLocation>
</comment>
<dbReference type="Pfam" id="PF17210">
    <property type="entry name" value="SdrD_B"/>
    <property type="match status" value="1"/>
</dbReference>
<evidence type="ECO:0000256" key="1">
    <source>
        <dbReference type="ARBA" id="ARBA00004168"/>
    </source>
</evidence>
<evidence type="ECO:0000313" key="23">
    <source>
        <dbReference type="Proteomes" id="UP000843503"/>
    </source>
</evidence>
<dbReference type="Gene3D" id="2.60.40.10">
    <property type="entry name" value="Immunoglobulins"/>
    <property type="match status" value="3"/>
</dbReference>
<dbReference type="EMBL" id="AAASLB010000004">
    <property type="protein sequence ID" value="EAE4942185.1"/>
    <property type="molecule type" value="Genomic_DNA"/>
</dbReference>
<dbReference type="EMBL" id="AABAGT010000011">
    <property type="protein sequence ID" value="EAG0867307.1"/>
    <property type="molecule type" value="Genomic_DNA"/>
</dbReference>
<dbReference type="PANTHER" id="PTHR36108">
    <property type="entry name" value="COLOSSIN-B-RELATED"/>
    <property type="match status" value="1"/>
</dbReference>
<evidence type="ECO:0000256" key="3">
    <source>
        <dbReference type="ARBA" id="ARBA00022512"/>
    </source>
</evidence>
<evidence type="ECO:0000256" key="2">
    <source>
        <dbReference type="ARBA" id="ARBA00007257"/>
    </source>
</evidence>
<dbReference type="RefSeq" id="WP_003731372.1">
    <property type="nucleotide sequence ID" value="NC_021825.2"/>
</dbReference>
<sequence>MQKKLIGSLFILIVLLIIGSTSEKVQASPTSSNGWQLKWAIKNNDFEDVDIEDYGVDAGTTNVWQVNQKGVEAWGTTNPTGNIEVWQNGNGYNVPAFSGNNFIELNSDGIGPVYQDIRTIPGSNLTWKFSHRGRMGVDTADLLIGSPESQTEVSRVSDGETWGSFEGNYIVPEGQTITRLTFNPISTASGSLTSGNFLDDIQLYINVNGAKIGDVVWYDFNGDGIQQDSEEPAPFVKVDLLTKDGVFKESATTNNIGSYLFTDVLPGDYQVKFTLPNNDFIFSKANQGNDTTLNSKPDKTGIASVNVPNLKSENFDMDAGITTNGKVEIQKFSGDKALSGAVYAIKDNSQSEVAKITTGQNGTGTAEGLPPGKYTATEVTAPLGYQKNPTPKTFTITYGDTNPVKLTFQNVEKTGSITIFKQDEANKKGLANAVFDVKSTDGTTLKKVTTNSKGYALAENLQPGTYVITEATAPPGYEKSTKEIRVTIPFNPQKTINITFSDNKIMVPKKPTPTKGSTVVKVSGETTKITALPQTGDSSNSSTIFIGLLIVVASGLFVYRRY</sequence>
<dbReference type="KEGG" id="lmok:CQ02_10805"/>
<dbReference type="Proteomes" id="UP000528151">
    <property type="component" value="Unassembled WGS sequence"/>
</dbReference>
<dbReference type="PROSITE" id="PS50847">
    <property type="entry name" value="GRAM_POS_ANCHORING"/>
    <property type="match status" value="1"/>
</dbReference>
<protein>
    <submittedName>
        <fullName evidence="11">LPXTG cell wall anchor domain-containing protein</fullName>
    </submittedName>
</protein>
<evidence type="ECO:0000313" key="16">
    <source>
        <dbReference type="EMBL" id="HAJ9592940.1"/>
    </source>
</evidence>
<gene>
    <name evidence="11" type="ORF">A8L61_08405</name>
    <name evidence="9" type="ORF">ART25_04230</name>
    <name evidence="12" type="ORF">CA369_05820</name>
    <name evidence="10" type="ORF">E1W56_09090</name>
    <name evidence="13" type="ORF">E5F58_06975</name>
    <name evidence="14" type="ORF">F6515_02255</name>
    <name evidence="15" type="ORF">GI949_13370</name>
    <name evidence="16" type="ORF">HQN34_001137</name>
</gene>
<dbReference type="SUPFAM" id="SSF49478">
    <property type="entry name" value="Cna protein B-type domain"/>
    <property type="match status" value="2"/>
</dbReference>